<reference evidence="5 6" key="1">
    <citation type="submission" date="2016-10" db="EMBL/GenBank/DDBJ databases">
        <authorList>
            <person name="de Groot N.N."/>
        </authorList>
    </citation>
    <scope>NUCLEOTIDE SEQUENCE [LARGE SCALE GENOMIC DNA]</scope>
    <source>
        <strain>GEY</strain>
        <strain evidence="6">DSM 9560</strain>
    </source>
</reference>
<keyword evidence="3" id="KW-0804">Transcription</keyword>
<dbReference type="PROSITE" id="PS50987">
    <property type="entry name" value="HTH_ARSR_2"/>
    <property type="match status" value="1"/>
</dbReference>
<dbReference type="NCBIfam" id="NF033788">
    <property type="entry name" value="HTH_metalloreg"/>
    <property type="match status" value="1"/>
</dbReference>
<dbReference type="InterPro" id="IPR011991">
    <property type="entry name" value="ArsR-like_HTH"/>
</dbReference>
<keyword evidence="2 5" id="KW-0238">DNA-binding</keyword>
<dbReference type="AlphaFoldDB" id="A0A1I2JCM5"/>
<organism evidence="5 6">
    <name type="scientific">Thermoflexibacter ruber</name>
    <dbReference type="NCBI Taxonomy" id="1003"/>
    <lineage>
        <taxon>Bacteria</taxon>
        <taxon>Pseudomonadati</taxon>
        <taxon>Bacteroidota</taxon>
        <taxon>Cytophagia</taxon>
        <taxon>Cytophagales</taxon>
        <taxon>Thermoflexibacteraceae</taxon>
        <taxon>Thermoflexibacter</taxon>
    </lineage>
</organism>
<dbReference type="RefSeq" id="WP_091549009.1">
    <property type="nucleotide sequence ID" value="NZ_FONY01000043.1"/>
</dbReference>
<dbReference type="SMART" id="SM00418">
    <property type="entry name" value="HTH_ARSR"/>
    <property type="match status" value="1"/>
</dbReference>
<dbReference type="OrthoDB" id="9800049at2"/>
<evidence type="ECO:0000256" key="2">
    <source>
        <dbReference type="ARBA" id="ARBA00023125"/>
    </source>
</evidence>
<protein>
    <submittedName>
        <fullName evidence="5">DNA-binding transcriptional regulator, ArsR family</fullName>
    </submittedName>
</protein>
<dbReference type="EMBL" id="FONY01000043">
    <property type="protein sequence ID" value="SFF50431.1"/>
    <property type="molecule type" value="Genomic_DNA"/>
</dbReference>
<dbReference type="PRINTS" id="PR00778">
    <property type="entry name" value="HTHARSR"/>
</dbReference>
<evidence type="ECO:0000256" key="1">
    <source>
        <dbReference type="ARBA" id="ARBA00023015"/>
    </source>
</evidence>
<name>A0A1I2JCM5_9BACT</name>
<feature type="domain" description="HTH arsR-type" evidence="4">
    <location>
        <begin position="9"/>
        <end position="103"/>
    </location>
</feature>
<dbReference type="SUPFAM" id="SSF46785">
    <property type="entry name" value="Winged helix' DNA-binding domain"/>
    <property type="match status" value="1"/>
</dbReference>
<evidence type="ECO:0000313" key="6">
    <source>
        <dbReference type="Proteomes" id="UP000199513"/>
    </source>
</evidence>
<dbReference type="CDD" id="cd00090">
    <property type="entry name" value="HTH_ARSR"/>
    <property type="match status" value="1"/>
</dbReference>
<dbReference type="Proteomes" id="UP000199513">
    <property type="component" value="Unassembled WGS sequence"/>
</dbReference>
<evidence type="ECO:0000313" key="5">
    <source>
        <dbReference type="EMBL" id="SFF50431.1"/>
    </source>
</evidence>
<dbReference type="GO" id="GO:0003677">
    <property type="term" value="F:DNA binding"/>
    <property type="evidence" value="ECO:0007669"/>
    <property type="project" value="UniProtKB-KW"/>
</dbReference>
<dbReference type="Pfam" id="PF12840">
    <property type="entry name" value="HTH_20"/>
    <property type="match status" value="1"/>
</dbReference>
<proteinExistence type="predicted"/>
<gene>
    <name evidence="5" type="ORF">SAMN04488541_104323</name>
</gene>
<keyword evidence="1" id="KW-0805">Transcription regulation</keyword>
<dbReference type="InterPro" id="IPR001845">
    <property type="entry name" value="HTH_ArsR_DNA-bd_dom"/>
</dbReference>
<dbReference type="InterPro" id="IPR051081">
    <property type="entry name" value="HTH_MetalResp_TranReg"/>
</dbReference>
<evidence type="ECO:0000256" key="3">
    <source>
        <dbReference type="ARBA" id="ARBA00023163"/>
    </source>
</evidence>
<dbReference type="PANTHER" id="PTHR33154:SF15">
    <property type="entry name" value="REGULATORY PROTEIN ARSR"/>
    <property type="match status" value="1"/>
</dbReference>
<dbReference type="InterPro" id="IPR036388">
    <property type="entry name" value="WH-like_DNA-bd_sf"/>
</dbReference>
<dbReference type="PANTHER" id="PTHR33154">
    <property type="entry name" value="TRANSCRIPTIONAL REGULATOR, ARSR FAMILY"/>
    <property type="match status" value="1"/>
</dbReference>
<dbReference type="GO" id="GO:0003700">
    <property type="term" value="F:DNA-binding transcription factor activity"/>
    <property type="evidence" value="ECO:0007669"/>
    <property type="project" value="InterPro"/>
</dbReference>
<evidence type="ECO:0000259" key="4">
    <source>
        <dbReference type="PROSITE" id="PS50987"/>
    </source>
</evidence>
<accession>A0A1I2JCM5</accession>
<dbReference type="STRING" id="1003.SAMN04488541_104323"/>
<dbReference type="Gene3D" id="1.10.10.10">
    <property type="entry name" value="Winged helix-like DNA-binding domain superfamily/Winged helix DNA-binding domain"/>
    <property type="match status" value="1"/>
</dbReference>
<sequence>MAYTIKIEGYNEHQINVANFAKALSHPARVAIIELLYERGGCYCGDIVSQLPISQSSVSQHLKELKEAGLILATEQPPKVKYCLDKTKWEMAKQFFCHFFDNN</sequence>
<dbReference type="InterPro" id="IPR036390">
    <property type="entry name" value="WH_DNA-bd_sf"/>
</dbReference>
<keyword evidence="6" id="KW-1185">Reference proteome</keyword>